<dbReference type="KEGG" id="hmn:HM131_11810"/>
<comment type="similarity">
    <text evidence="2 6">Belongs to the flagella basal body rod proteins family.</text>
</comment>
<organism evidence="8 9">
    <name type="scientific">Halobacillus mangrovi</name>
    <dbReference type="NCBI Taxonomy" id="402384"/>
    <lineage>
        <taxon>Bacteria</taxon>
        <taxon>Bacillati</taxon>
        <taxon>Bacillota</taxon>
        <taxon>Bacilli</taxon>
        <taxon>Bacillales</taxon>
        <taxon>Bacillaceae</taxon>
        <taxon>Halobacillus</taxon>
    </lineage>
</organism>
<proteinExistence type="inferred from homology"/>
<evidence type="ECO:0000259" key="7">
    <source>
        <dbReference type="Pfam" id="PF00460"/>
    </source>
</evidence>
<dbReference type="EMBL" id="CP020772">
    <property type="protein sequence ID" value="ARI77486.1"/>
    <property type="molecule type" value="Genomic_DNA"/>
</dbReference>
<dbReference type="OrthoDB" id="9792068at2"/>
<keyword evidence="8" id="KW-0282">Flagellum</keyword>
<keyword evidence="4 6" id="KW-0975">Bacterial flagellum</keyword>
<gene>
    <name evidence="8" type="ORF">HM131_11810</name>
</gene>
<evidence type="ECO:0000313" key="8">
    <source>
        <dbReference type="EMBL" id="ARI77486.1"/>
    </source>
</evidence>
<dbReference type="AlphaFoldDB" id="A0A1W5ZVY7"/>
<evidence type="ECO:0000313" key="9">
    <source>
        <dbReference type="Proteomes" id="UP000192527"/>
    </source>
</evidence>
<dbReference type="PANTHER" id="PTHR30435:SF12">
    <property type="entry name" value="FLAGELLAR BASAL BODY ROD PROTEIN FLGB"/>
    <property type="match status" value="1"/>
</dbReference>
<dbReference type="Proteomes" id="UP000192527">
    <property type="component" value="Chromosome"/>
</dbReference>
<keyword evidence="8" id="KW-0969">Cilium</keyword>
<reference evidence="8 9" key="1">
    <citation type="submission" date="2017-04" db="EMBL/GenBank/DDBJ databases">
        <title>The whole genome sequencing and assembly of Halobacillus mangrovi strain.</title>
        <authorList>
            <person name="Lee S.-J."/>
            <person name="Park M.-K."/>
            <person name="Kim J.-Y."/>
            <person name="Lee Y.-J."/>
            <person name="Yi H."/>
            <person name="Bahn Y.-S."/>
            <person name="Kim J.F."/>
            <person name="Lee D.-W."/>
        </authorList>
    </citation>
    <scope>NUCLEOTIDE SEQUENCE [LARGE SCALE GENOMIC DNA]</scope>
    <source>
        <strain evidence="8 9">KTB 131</strain>
    </source>
</reference>
<comment type="function">
    <text evidence="5 6">Structural component of flagellum, the bacterial motility apparatus. Part of the rod structure of flagellar basal body.</text>
</comment>
<comment type="subunit">
    <text evidence="6">The basal body constitutes a major portion of the flagellar organelle and consists of a number of rings mounted on a central rod.</text>
</comment>
<protein>
    <recommendedName>
        <fullName evidence="3 6">Flagellar basal body rod protein FlgB</fullName>
    </recommendedName>
</protein>
<evidence type="ECO:0000256" key="4">
    <source>
        <dbReference type="ARBA" id="ARBA00023143"/>
    </source>
</evidence>
<dbReference type="NCBIfam" id="TIGR01396">
    <property type="entry name" value="FlgB"/>
    <property type="match status" value="1"/>
</dbReference>
<comment type="subcellular location">
    <subcellularLocation>
        <location evidence="1 6">Bacterial flagellum basal body</location>
    </subcellularLocation>
</comment>
<dbReference type="STRING" id="402384.HM131_11810"/>
<feature type="domain" description="Flagellar basal body rod protein N-terminal" evidence="7">
    <location>
        <begin position="24"/>
        <end position="38"/>
    </location>
</feature>
<dbReference type="InterPro" id="IPR001444">
    <property type="entry name" value="Flag_bb_rod_N"/>
</dbReference>
<keyword evidence="8" id="KW-0966">Cell projection</keyword>
<evidence type="ECO:0000256" key="6">
    <source>
        <dbReference type="PIRNR" id="PIRNR002889"/>
    </source>
</evidence>
<dbReference type="InterPro" id="IPR006300">
    <property type="entry name" value="FlgB"/>
</dbReference>
<evidence type="ECO:0000256" key="2">
    <source>
        <dbReference type="ARBA" id="ARBA00009677"/>
    </source>
</evidence>
<dbReference type="GO" id="GO:0071978">
    <property type="term" value="P:bacterial-type flagellum-dependent swarming motility"/>
    <property type="evidence" value="ECO:0007669"/>
    <property type="project" value="TreeGrafter"/>
</dbReference>
<dbReference type="PIRSF" id="PIRSF002889">
    <property type="entry name" value="Rod_FlgB"/>
    <property type="match status" value="1"/>
</dbReference>
<dbReference type="GO" id="GO:0030694">
    <property type="term" value="C:bacterial-type flagellum basal body, rod"/>
    <property type="evidence" value="ECO:0007669"/>
    <property type="project" value="InterPro"/>
</dbReference>
<accession>A0A1W5ZVY7</accession>
<dbReference type="PANTHER" id="PTHR30435">
    <property type="entry name" value="FLAGELLAR PROTEIN"/>
    <property type="match status" value="1"/>
</dbReference>
<evidence type="ECO:0000256" key="5">
    <source>
        <dbReference type="ARBA" id="ARBA00024934"/>
    </source>
</evidence>
<evidence type="ECO:0000256" key="1">
    <source>
        <dbReference type="ARBA" id="ARBA00004117"/>
    </source>
</evidence>
<dbReference type="Pfam" id="PF00460">
    <property type="entry name" value="Flg_bb_rod"/>
    <property type="match status" value="1"/>
</dbReference>
<name>A0A1W5ZVY7_9BACI</name>
<keyword evidence="9" id="KW-1185">Reference proteome</keyword>
<dbReference type="RefSeq" id="WP_085029952.1">
    <property type="nucleotide sequence ID" value="NZ_CP020772.1"/>
</dbReference>
<evidence type="ECO:0000256" key="3">
    <source>
        <dbReference type="ARBA" id="ARBA00014376"/>
    </source>
</evidence>
<sequence length="130" mass="14703">MSLFSNTFTSLEHSLNYAAEKNRAISSNIANVDTPGYKTKNVVFKDMLYQEVSTLTAKKTDMRHFGFQPFNKVPFSTITNSNTTYNHNGNNVDVDKEMSELAKNQIYYQALADRMSGKFNRLESVIKGGN</sequence>